<dbReference type="InterPro" id="IPR050301">
    <property type="entry name" value="NTE"/>
</dbReference>
<evidence type="ECO:0000313" key="6">
    <source>
        <dbReference type="EMBL" id="QGQ98535.1"/>
    </source>
</evidence>
<keyword evidence="1 4" id="KW-0378">Hydrolase</keyword>
<dbReference type="RefSeq" id="WP_155703643.1">
    <property type="nucleotide sequence ID" value="NZ_CP034235.1"/>
</dbReference>
<dbReference type="EMBL" id="CP034235">
    <property type="protein sequence ID" value="QGQ98535.1"/>
    <property type="molecule type" value="Genomic_DNA"/>
</dbReference>
<feature type="short sequence motif" description="DGA/G" evidence="4">
    <location>
        <begin position="159"/>
        <end position="161"/>
    </location>
</feature>
<dbReference type="Gene3D" id="3.40.1090.10">
    <property type="entry name" value="Cytosolic phospholipase A2 catalytic domain"/>
    <property type="match status" value="2"/>
</dbReference>
<dbReference type="Pfam" id="PF19890">
    <property type="entry name" value="DUF6363"/>
    <property type="match status" value="1"/>
</dbReference>
<dbReference type="GO" id="GO:0016042">
    <property type="term" value="P:lipid catabolic process"/>
    <property type="evidence" value="ECO:0007669"/>
    <property type="project" value="UniProtKB-UniRule"/>
</dbReference>
<dbReference type="SUPFAM" id="SSF52151">
    <property type="entry name" value="FabD/lysophospholipase-like"/>
    <property type="match status" value="1"/>
</dbReference>
<accession>A0A6B8RSJ7</accession>
<dbReference type="PANTHER" id="PTHR14226:SF25">
    <property type="entry name" value="PHOSPHOESTERASE"/>
    <property type="match status" value="1"/>
</dbReference>
<proteinExistence type="predicted"/>
<keyword evidence="2 4" id="KW-0442">Lipid degradation</keyword>
<keyword evidence="7" id="KW-1185">Reference proteome</keyword>
<dbReference type="OrthoDB" id="9802424at2"/>
<dbReference type="AlphaFoldDB" id="A0A6B8RSJ7"/>
<evidence type="ECO:0000256" key="4">
    <source>
        <dbReference type="PROSITE-ProRule" id="PRU01161"/>
    </source>
</evidence>
<keyword evidence="3 4" id="KW-0443">Lipid metabolism</keyword>
<evidence type="ECO:0000256" key="2">
    <source>
        <dbReference type="ARBA" id="ARBA00022963"/>
    </source>
</evidence>
<evidence type="ECO:0000256" key="1">
    <source>
        <dbReference type="ARBA" id="ARBA00022801"/>
    </source>
</evidence>
<comment type="caution">
    <text evidence="4">Lacks conserved residue(s) required for the propagation of feature annotation.</text>
</comment>
<dbReference type="Pfam" id="PF01734">
    <property type="entry name" value="Patatin"/>
    <property type="match status" value="1"/>
</dbReference>
<name>A0A6B8RSJ7_9BACL</name>
<evidence type="ECO:0000256" key="3">
    <source>
        <dbReference type="ARBA" id="ARBA00023098"/>
    </source>
</evidence>
<feature type="short sequence motif" description="GXGXXG" evidence="4">
    <location>
        <begin position="10"/>
        <end position="15"/>
    </location>
</feature>
<evidence type="ECO:0000313" key="7">
    <source>
        <dbReference type="Proteomes" id="UP000426246"/>
    </source>
</evidence>
<dbReference type="GO" id="GO:0016787">
    <property type="term" value="F:hydrolase activity"/>
    <property type="evidence" value="ECO:0007669"/>
    <property type="project" value="UniProtKB-UniRule"/>
</dbReference>
<feature type="active site" description="Nucleophile" evidence="4">
    <location>
        <position position="39"/>
    </location>
</feature>
<dbReference type="InterPro" id="IPR045943">
    <property type="entry name" value="DUF6363"/>
</dbReference>
<dbReference type="InterPro" id="IPR016035">
    <property type="entry name" value="Acyl_Trfase/lysoPLipase"/>
</dbReference>
<reference evidence="7" key="1">
    <citation type="submission" date="2018-11" db="EMBL/GenBank/DDBJ databases">
        <title>Complete genome sequence of Paenibacillus sp. ML311-T8.</title>
        <authorList>
            <person name="Nam Y.-D."/>
            <person name="Kang J."/>
            <person name="Chung W.-H."/>
            <person name="Park Y.S."/>
        </authorList>
    </citation>
    <scope>NUCLEOTIDE SEQUENCE [LARGE SCALE GENOMIC DNA]</scope>
    <source>
        <strain evidence="7">ML311-T8</strain>
    </source>
</reference>
<sequence>MNGVGLVLQGGGMRGVYTAGVLDYYMEQRLYFPYVAAVSAGACNASAYLARQKGLGRNMHINYLHDHRYISYRNLWRGKSILGLDYIFDELPYTLEPFHFEAFQHAKEIFKVGVTNCASGCCMFFDKMTCTEIFKIIRASCSIPFITSIVPYQDLQLLDGGITAPIPIQQSISDGNRMNVIILTNSGEYQRKPRLLPLLTRQFYGRYKELGQAINNHHEVYNQTLDEIKQLEASKAAFVIRPSRTIQTKGMERNPLVLTSLYDQGYQDAEHNFSSMMNWLESGLSSIQ</sequence>
<dbReference type="KEGG" id="ppsc:EHS13_28480"/>
<gene>
    <name evidence="6" type="ORF">EHS13_28480</name>
</gene>
<protein>
    <submittedName>
        <fullName evidence="6">Patatin family protein</fullName>
    </submittedName>
</protein>
<dbReference type="InterPro" id="IPR037483">
    <property type="entry name" value="YjjU-like"/>
</dbReference>
<feature type="active site" description="Proton acceptor" evidence="4">
    <location>
        <position position="159"/>
    </location>
</feature>
<feature type="domain" description="PNPLA" evidence="5">
    <location>
        <begin position="6"/>
        <end position="172"/>
    </location>
</feature>
<evidence type="ECO:0000259" key="5">
    <source>
        <dbReference type="PROSITE" id="PS51635"/>
    </source>
</evidence>
<dbReference type="CDD" id="cd07208">
    <property type="entry name" value="Pat_hypo_Ecoli_yjju_like"/>
    <property type="match status" value="1"/>
</dbReference>
<dbReference type="Proteomes" id="UP000426246">
    <property type="component" value="Chromosome"/>
</dbReference>
<dbReference type="PROSITE" id="PS51635">
    <property type="entry name" value="PNPLA"/>
    <property type="match status" value="1"/>
</dbReference>
<dbReference type="InterPro" id="IPR002641">
    <property type="entry name" value="PNPLA_dom"/>
</dbReference>
<dbReference type="PANTHER" id="PTHR14226">
    <property type="entry name" value="NEUROPATHY TARGET ESTERASE/SWISS CHEESE D.MELANOGASTER"/>
    <property type="match status" value="1"/>
</dbReference>
<organism evidence="6 7">
    <name type="scientific">Paenibacillus psychroresistens</name>
    <dbReference type="NCBI Taxonomy" id="1778678"/>
    <lineage>
        <taxon>Bacteria</taxon>
        <taxon>Bacillati</taxon>
        <taxon>Bacillota</taxon>
        <taxon>Bacilli</taxon>
        <taxon>Bacillales</taxon>
        <taxon>Paenibacillaceae</taxon>
        <taxon>Paenibacillus</taxon>
    </lineage>
</organism>